<sequence>MARLSAIAAAAAVAITTTTIAVAGVTAEAALPDVTSRPAAALGEAVRDTRLVVLSETCGAGCMARVKARLASRCDKVRELRNLRMLTARCAGASAASTTTAAEEMMADDPDVEDVLPDSVVTAFTPAVNAADGGRRVAAPATARQAGGRFWGLDRINQFALPLDGDVSTAACYPSAGAGVTVWVIDSGCTTSHPEFEGRATTEAGPGSRFPSGADDNSHGSHVAGTVGGRQTGVAKRVSLRCVKVLDARGTGSSADIAAAFDAVAGAKAANPSARIILSASLGGPARGRQDATTVAARRASQAGVVTIVAAGNDGGDACAVSPAQEPSIMTVANADRTDRLARSSNRGRCVDVIAPGTDILSVDGSSPGGGLRTYSGTSMAAPHVAGVAALILGDAPDGGRLTTADVQARLTAGAPQVGGYPMAYAGGGACTGDNPPAPAPGPPAPGPPAPGPPGPRPPAPAPAPGPPGDPCTPVPRRVCRWGPGGRLQCLIIVVCAETGRPPAPGRGRRRGPRAAPAPGGAPAPADDCLRRYCRLDRRGRPECRTFNVCGRMGGRA</sequence>
<dbReference type="Proteomes" id="UP000798662">
    <property type="component" value="Chromosome 2"/>
</dbReference>
<accession>A0ACC3C298</accession>
<gene>
    <name evidence="1" type="ORF">I4F81_006803</name>
</gene>
<organism evidence="1 2">
    <name type="scientific">Pyropia yezoensis</name>
    <name type="common">Susabi-nori</name>
    <name type="synonym">Porphyra yezoensis</name>
    <dbReference type="NCBI Taxonomy" id="2788"/>
    <lineage>
        <taxon>Eukaryota</taxon>
        <taxon>Rhodophyta</taxon>
        <taxon>Bangiophyceae</taxon>
        <taxon>Bangiales</taxon>
        <taxon>Bangiaceae</taxon>
        <taxon>Pyropia</taxon>
    </lineage>
</organism>
<evidence type="ECO:0000313" key="2">
    <source>
        <dbReference type="Proteomes" id="UP000798662"/>
    </source>
</evidence>
<dbReference type="EMBL" id="CM020619">
    <property type="protein sequence ID" value="KAK1864254.1"/>
    <property type="molecule type" value="Genomic_DNA"/>
</dbReference>
<keyword evidence="2" id="KW-1185">Reference proteome</keyword>
<proteinExistence type="predicted"/>
<evidence type="ECO:0000313" key="1">
    <source>
        <dbReference type="EMBL" id="KAK1864254.1"/>
    </source>
</evidence>
<name>A0ACC3C298_PYRYE</name>
<protein>
    <submittedName>
        <fullName evidence="1">Uncharacterized protein</fullName>
    </submittedName>
</protein>
<comment type="caution">
    <text evidence="1">The sequence shown here is derived from an EMBL/GenBank/DDBJ whole genome shotgun (WGS) entry which is preliminary data.</text>
</comment>
<reference evidence="1" key="1">
    <citation type="submission" date="2019-11" db="EMBL/GenBank/DDBJ databases">
        <title>Nori genome reveals adaptations in red seaweeds to the harsh intertidal environment.</title>
        <authorList>
            <person name="Wang D."/>
            <person name="Mao Y."/>
        </authorList>
    </citation>
    <scope>NUCLEOTIDE SEQUENCE</scope>
    <source>
        <tissue evidence="1">Gametophyte</tissue>
    </source>
</reference>